<feature type="domain" description="HTH gntR-type" evidence="4">
    <location>
        <begin position="3"/>
        <end position="71"/>
    </location>
</feature>
<dbReference type="InterPro" id="IPR050679">
    <property type="entry name" value="Bact_HTH_transcr_reg"/>
</dbReference>
<evidence type="ECO:0000256" key="3">
    <source>
        <dbReference type="ARBA" id="ARBA00023163"/>
    </source>
</evidence>
<dbReference type="PANTHER" id="PTHR44846:SF1">
    <property type="entry name" value="MANNOSYL-D-GLYCERATE TRANSPORT_METABOLISM SYSTEM REPRESSOR MNGR-RELATED"/>
    <property type="match status" value="1"/>
</dbReference>
<dbReference type="InterPro" id="IPR011663">
    <property type="entry name" value="UTRA"/>
</dbReference>
<keyword evidence="6" id="KW-1185">Reference proteome</keyword>
<reference evidence="5 6" key="1">
    <citation type="journal article" date="2019" name="Appl. Microbiol. Biotechnol.">
        <title>Uncovering carbohydrate metabolism through a genotype-phenotype association study of 56 lactic acid bacteria genomes.</title>
        <authorList>
            <person name="Buron-Moles G."/>
            <person name="Chailyan A."/>
            <person name="Dolejs I."/>
            <person name="Forster J."/>
            <person name="Miks M.H."/>
        </authorList>
    </citation>
    <scope>NUCLEOTIDE SEQUENCE [LARGE SCALE GENOMIC DNA]</scope>
    <source>
        <strain evidence="5 6">ATCC 700006</strain>
    </source>
</reference>
<dbReference type="InterPro" id="IPR036390">
    <property type="entry name" value="WH_DNA-bd_sf"/>
</dbReference>
<dbReference type="PROSITE" id="PS50949">
    <property type="entry name" value="HTH_GNTR"/>
    <property type="match status" value="1"/>
</dbReference>
<dbReference type="Gene3D" id="3.40.1410.10">
    <property type="entry name" value="Chorismate lyase-like"/>
    <property type="match status" value="1"/>
</dbReference>
<sequence>MGTPRYIEIHNQIRDRIENGEWQSRKRLPSERELAEMFQVSRMTLRQAVQTLVDEGLLERRVGSGTFVAEQKVSERALGVTSFTELMAETGRHATTKTVSYKVTTPSASEIEHLALKPTDEVLVLERLRYGDDEPILLEQATLPMKLVENCTRSALTESLYKTLASIGIKPGRANQTVGAALANERLSELLDIKRGDPILTVRQVSYDQNDTPFEYVRSYYVGERFEFSLVR</sequence>
<evidence type="ECO:0000256" key="2">
    <source>
        <dbReference type="ARBA" id="ARBA00023125"/>
    </source>
</evidence>
<keyword evidence="3" id="KW-0804">Transcription</keyword>
<keyword evidence="1" id="KW-0805">Transcription regulation</keyword>
<dbReference type="RefSeq" id="WP_010007505.1">
    <property type="nucleotide sequence ID" value="NZ_JAGYGP010000004.1"/>
</dbReference>
<dbReference type="GO" id="GO:0003700">
    <property type="term" value="F:DNA-binding transcription factor activity"/>
    <property type="evidence" value="ECO:0007669"/>
    <property type="project" value="InterPro"/>
</dbReference>
<gene>
    <name evidence="5" type="ORF">C5L23_001195</name>
</gene>
<name>A0A4R5N9Z2_9LACO</name>
<dbReference type="GO" id="GO:0045892">
    <property type="term" value="P:negative regulation of DNA-templated transcription"/>
    <property type="evidence" value="ECO:0007669"/>
    <property type="project" value="TreeGrafter"/>
</dbReference>
<dbReference type="SMART" id="SM00866">
    <property type="entry name" value="UTRA"/>
    <property type="match status" value="1"/>
</dbReference>
<dbReference type="FunFam" id="1.10.10.10:FF:000079">
    <property type="entry name" value="GntR family transcriptional regulator"/>
    <property type="match status" value="1"/>
</dbReference>
<protein>
    <recommendedName>
        <fullName evidence="4">HTH gntR-type domain-containing protein</fullName>
    </recommendedName>
</protein>
<evidence type="ECO:0000313" key="6">
    <source>
        <dbReference type="Proteomes" id="UP000295681"/>
    </source>
</evidence>
<dbReference type="Proteomes" id="UP000295681">
    <property type="component" value="Unassembled WGS sequence"/>
</dbReference>
<organism evidence="5 6">
    <name type="scientific">Leuconostoc fallax</name>
    <dbReference type="NCBI Taxonomy" id="1251"/>
    <lineage>
        <taxon>Bacteria</taxon>
        <taxon>Bacillati</taxon>
        <taxon>Bacillota</taxon>
        <taxon>Bacilli</taxon>
        <taxon>Lactobacillales</taxon>
        <taxon>Lactobacillaceae</taxon>
        <taxon>Leuconostoc</taxon>
    </lineage>
</organism>
<proteinExistence type="predicted"/>
<dbReference type="PRINTS" id="PR00035">
    <property type="entry name" value="HTHGNTR"/>
</dbReference>
<dbReference type="SUPFAM" id="SSF64288">
    <property type="entry name" value="Chorismate lyase-like"/>
    <property type="match status" value="1"/>
</dbReference>
<evidence type="ECO:0000313" key="5">
    <source>
        <dbReference type="EMBL" id="TDG69064.1"/>
    </source>
</evidence>
<dbReference type="PANTHER" id="PTHR44846">
    <property type="entry name" value="MANNOSYL-D-GLYCERATE TRANSPORT/METABOLISM SYSTEM REPRESSOR MNGR-RELATED"/>
    <property type="match status" value="1"/>
</dbReference>
<dbReference type="SUPFAM" id="SSF46785">
    <property type="entry name" value="Winged helix' DNA-binding domain"/>
    <property type="match status" value="1"/>
</dbReference>
<accession>A0A4R5N9Z2</accession>
<dbReference type="InterPro" id="IPR028978">
    <property type="entry name" value="Chorismate_lyase_/UTRA_dom_sf"/>
</dbReference>
<comment type="caution">
    <text evidence="5">The sequence shown here is derived from an EMBL/GenBank/DDBJ whole genome shotgun (WGS) entry which is preliminary data.</text>
</comment>
<dbReference type="SMART" id="SM00345">
    <property type="entry name" value="HTH_GNTR"/>
    <property type="match status" value="1"/>
</dbReference>
<dbReference type="EMBL" id="PUFI01000007">
    <property type="protein sequence ID" value="TDG69064.1"/>
    <property type="molecule type" value="Genomic_DNA"/>
</dbReference>
<keyword evidence="2" id="KW-0238">DNA-binding</keyword>
<evidence type="ECO:0000259" key="4">
    <source>
        <dbReference type="PROSITE" id="PS50949"/>
    </source>
</evidence>
<dbReference type="CDD" id="cd07377">
    <property type="entry name" value="WHTH_GntR"/>
    <property type="match status" value="1"/>
</dbReference>
<dbReference type="InterPro" id="IPR000524">
    <property type="entry name" value="Tscrpt_reg_HTH_GntR"/>
</dbReference>
<dbReference type="Pfam" id="PF07702">
    <property type="entry name" value="UTRA"/>
    <property type="match status" value="1"/>
</dbReference>
<dbReference type="AlphaFoldDB" id="A0A4R5N9Z2"/>
<dbReference type="STRING" id="907931.GCA_000165675_01154"/>
<dbReference type="Pfam" id="PF00392">
    <property type="entry name" value="GntR"/>
    <property type="match status" value="1"/>
</dbReference>
<evidence type="ECO:0000256" key="1">
    <source>
        <dbReference type="ARBA" id="ARBA00023015"/>
    </source>
</evidence>
<dbReference type="GO" id="GO:0003677">
    <property type="term" value="F:DNA binding"/>
    <property type="evidence" value="ECO:0007669"/>
    <property type="project" value="UniProtKB-KW"/>
</dbReference>
<dbReference type="Gene3D" id="1.10.10.10">
    <property type="entry name" value="Winged helix-like DNA-binding domain superfamily/Winged helix DNA-binding domain"/>
    <property type="match status" value="1"/>
</dbReference>
<dbReference type="InterPro" id="IPR036388">
    <property type="entry name" value="WH-like_DNA-bd_sf"/>
</dbReference>